<feature type="signal peptide" evidence="1">
    <location>
        <begin position="1"/>
        <end position="17"/>
    </location>
</feature>
<sequence>MKIALLLVVFISTCAFAQGSYSDSLKLSITEKNIRLNKGRKKIRIPLKLINLSTKTYLLYNFGNGEEATLDDTLYCGRTTARLSLAILDSMHQNILPIVQLPGYGPRSKIIGVSDLNRMFKSMEKSFMKNKLILKPGETYIDTLTFKVFNKLSQGNYFVFIFYSIGDYLDKIISKETIDDDLIQNNATLINVCFKSDLALLKIK</sequence>
<organism evidence="2 3">
    <name type="scientific">Rhodocytophaga rosea</name>
    <dbReference type="NCBI Taxonomy" id="2704465"/>
    <lineage>
        <taxon>Bacteria</taxon>
        <taxon>Pseudomonadati</taxon>
        <taxon>Bacteroidota</taxon>
        <taxon>Cytophagia</taxon>
        <taxon>Cytophagales</taxon>
        <taxon>Rhodocytophagaceae</taxon>
        <taxon>Rhodocytophaga</taxon>
    </lineage>
</organism>
<keyword evidence="3" id="KW-1185">Reference proteome</keyword>
<evidence type="ECO:0000313" key="3">
    <source>
        <dbReference type="Proteomes" id="UP000480178"/>
    </source>
</evidence>
<gene>
    <name evidence="2" type="ORF">GXP67_28205</name>
</gene>
<reference evidence="2 3" key="1">
    <citation type="submission" date="2020-01" db="EMBL/GenBank/DDBJ databases">
        <authorList>
            <person name="Kim M.K."/>
        </authorList>
    </citation>
    <scope>NUCLEOTIDE SEQUENCE [LARGE SCALE GENOMIC DNA]</scope>
    <source>
        <strain evidence="2 3">172606-1</strain>
    </source>
</reference>
<dbReference type="Proteomes" id="UP000480178">
    <property type="component" value="Chromosome"/>
</dbReference>
<dbReference type="RefSeq" id="WP_162446237.1">
    <property type="nucleotide sequence ID" value="NZ_CP048222.1"/>
</dbReference>
<name>A0A6C0GQA6_9BACT</name>
<dbReference type="EMBL" id="CP048222">
    <property type="protein sequence ID" value="QHT70256.1"/>
    <property type="molecule type" value="Genomic_DNA"/>
</dbReference>
<dbReference type="KEGG" id="rhoz:GXP67_28205"/>
<accession>A0A6C0GQA6</accession>
<evidence type="ECO:0000256" key="1">
    <source>
        <dbReference type="SAM" id="SignalP"/>
    </source>
</evidence>
<dbReference type="AlphaFoldDB" id="A0A6C0GQA6"/>
<protein>
    <submittedName>
        <fullName evidence="2">Uncharacterized protein</fullName>
    </submittedName>
</protein>
<evidence type="ECO:0000313" key="2">
    <source>
        <dbReference type="EMBL" id="QHT70256.1"/>
    </source>
</evidence>
<keyword evidence="1" id="KW-0732">Signal</keyword>
<proteinExistence type="predicted"/>
<feature type="chain" id="PRO_5025557734" evidence="1">
    <location>
        <begin position="18"/>
        <end position="204"/>
    </location>
</feature>